<organism evidence="8 9">
    <name type="scientific">Fredinandcohnia quinoae</name>
    <dbReference type="NCBI Taxonomy" id="2918902"/>
    <lineage>
        <taxon>Bacteria</taxon>
        <taxon>Bacillati</taxon>
        <taxon>Bacillota</taxon>
        <taxon>Bacilli</taxon>
        <taxon>Bacillales</taxon>
        <taxon>Bacillaceae</taxon>
        <taxon>Fredinandcohnia</taxon>
    </lineage>
</organism>
<protein>
    <submittedName>
        <fullName evidence="8">MFS transporter</fullName>
    </submittedName>
</protein>
<sequence length="420" mass="44501">MGSKRKIHFAWWILLGLCITVGLGKSGINNGAGLFLPSVSEDLGIGMGNLTLYLSISAVVTMIFLPIGGKLMAKYDTRYLLSIAIILQAGSFAVFGLMNSVWGWYIFSIPLAVGGVFITVLAGPVLVNTWFKKKSGLALGIMTAAGGLIGAVTQPAIGKLITNLGWRQSYIIVGVAVIIIIVPTIIFLLRKSPQDKGLLPYGMEETNANGNKDGGNSENAGIAFANARKSIAFILLTVFFFIITSAASFSVHIPTYITSKGYSVGFAGNIMAALMLGVLVGSLAFGYLTDKIGAKNTTILAMSFGIVSMILLLFFASSTILITIGVALFGFVTSSIGTLAPALTSALFGNKDYSQIYSTVSLGLAVAAIFALPAYGYIFDFTGSYTAGLYAIIVMLIINIICVVVSFRDKEKMVKKGLWQ</sequence>
<keyword evidence="5 6" id="KW-0472">Membrane</keyword>
<accession>A0AAW5E4R0</accession>
<dbReference type="Gene3D" id="1.20.1250.20">
    <property type="entry name" value="MFS general substrate transporter like domains"/>
    <property type="match status" value="2"/>
</dbReference>
<dbReference type="SUPFAM" id="SSF103473">
    <property type="entry name" value="MFS general substrate transporter"/>
    <property type="match status" value="1"/>
</dbReference>
<dbReference type="RefSeq" id="WP_240252685.1">
    <property type="nucleotide sequence ID" value="NZ_JAKTTI010000003.1"/>
</dbReference>
<evidence type="ECO:0000256" key="1">
    <source>
        <dbReference type="ARBA" id="ARBA00004651"/>
    </source>
</evidence>
<gene>
    <name evidence="8" type="ORF">MJG50_03290</name>
</gene>
<dbReference type="InterPro" id="IPR020846">
    <property type="entry name" value="MFS_dom"/>
</dbReference>
<keyword evidence="3 6" id="KW-0812">Transmembrane</keyword>
<keyword evidence="4 6" id="KW-1133">Transmembrane helix</keyword>
<feature type="transmembrane region" description="Helical" evidence="6">
    <location>
        <begin position="328"/>
        <end position="348"/>
    </location>
</feature>
<evidence type="ECO:0000259" key="7">
    <source>
        <dbReference type="PROSITE" id="PS50850"/>
    </source>
</evidence>
<dbReference type="Proteomes" id="UP001431131">
    <property type="component" value="Unassembled WGS sequence"/>
</dbReference>
<comment type="subcellular location">
    <subcellularLocation>
        <location evidence="1">Cell membrane</location>
        <topology evidence="1">Multi-pass membrane protein</topology>
    </subcellularLocation>
</comment>
<keyword evidence="2" id="KW-0813">Transport</keyword>
<feature type="domain" description="Major facilitator superfamily (MFS) profile" evidence="7">
    <location>
        <begin position="1"/>
        <end position="411"/>
    </location>
</feature>
<feature type="transmembrane region" description="Helical" evidence="6">
    <location>
        <begin position="385"/>
        <end position="407"/>
    </location>
</feature>
<evidence type="ECO:0000313" key="9">
    <source>
        <dbReference type="Proteomes" id="UP001431131"/>
    </source>
</evidence>
<proteinExistence type="predicted"/>
<dbReference type="AlphaFoldDB" id="A0AAW5E4R0"/>
<comment type="caution">
    <text evidence="8">The sequence shown here is derived from an EMBL/GenBank/DDBJ whole genome shotgun (WGS) entry which is preliminary data.</text>
</comment>
<feature type="transmembrane region" description="Helical" evidence="6">
    <location>
        <begin position="104"/>
        <end position="125"/>
    </location>
</feature>
<feature type="transmembrane region" description="Helical" evidence="6">
    <location>
        <begin position="300"/>
        <end position="322"/>
    </location>
</feature>
<dbReference type="Pfam" id="PF07690">
    <property type="entry name" value="MFS_1"/>
    <property type="match status" value="1"/>
</dbReference>
<keyword evidence="9" id="KW-1185">Reference proteome</keyword>
<feature type="transmembrane region" description="Helical" evidence="6">
    <location>
        <begin position="79"/>
        <end position="98"/>
    </location>
</feature>
<feature type="transmembrane region" description="Helical" evidence="6">
    <location>
        <begin position="48"/>
        <end position="67"/>
    </location>
</feature>
<evidence type="ECO:0000256" key="5">
    <source>
        <dbReference type="ARBA" id="ARBA00023136"/>
    </source>
</evidence>
<dbReference type="InterPro" id="IPR036259">
    <property type="entry name" value="MFS_trans_sf"/>
</dbReference>
<feature type="transmembrane region" description="Helical" evidence="6">
    <location>
        <begin position="169"/>
        <end position="189"/>
    </location>
</feature>
<dbReference type="GO" id="GO:0022857">
    <property type="term" value="F:transmembrane transporter activity"/>
    <property type="evidence" value="ECO:0007669"/>
    <property type="project" value="InterPro"/>
</dbReference>
<dbReference type="InterPro" id="IPR011701">
    <property type="entry name" value="MFS"/>
</dbReference>
<feature type="transmembrane region" description="Helical" evidence="6">
    <location>
        <begin position="360"/>
        <end position="379"/>
    </location>
</feature>
<dbReference type="GO" id="GO:0005886">
    <property type="term" value="C:plasma membrane"/>
    <property type="evidence" value="ECO:0007669"/>
    <property type="project" value="UniProtKB-SubCell"/>
</dbReference>
<dbReference type="PROSITE" id="PS50850">
    <property type="entry name" value="MFS"/>
    <property type="match status" value="1"/>
</dbReference>
<feature type="transmembrane region" description="Helical" evidence="6">
    <location>
        <begin position="231"/>
        <end position="253"/>
    </location>
</feature>
<dbReference type="EMBL" id="JAKTTI010000003">
    <property type="protein sequence ID" value="MCH1624341.1"/>
    <property type="molecule type" value="Genomic_DNA"/>
</dbReference>
<evidence type="ECO:0000256" key="6">
    <source>
        <dbReference type="SAM" id="Phobius"/>
    </source>
</evidence>
<dbReference type="PANTHER" id="PTHR11360">
    <property type="entry name" value="MONOCARBOXYLATE TRANSPORTER"/>
    <property type="match status" value="1"/>
</dbReference>
<feature type="transmembrane region" description="Helical" evidence="6">
    <location>
        <begin position="137"/>
        <end position="157"/>
    </location>
</feature>
<evidence type="ECO:0000313" key="8">
    <source>
        <dbReference type="EMBL" id="MCH1624341.1"/>
    </source>
</evidence>
<evidence type="ECO:0000256" key="4">
    <source>
        <dbReference type="ARBA" id="ARBA00022989"/>
    </source>
</evidence>
<dbReference type="PANTHER" id="PTHR11360:SF290">
    <property type="entry name" value="MONOCARBOXYLATE MFS PERMEASE"/>
    <property type="match status" value="1"/>
</dbReference>
<reference evidence="8" key="1">
    <citation type="submission" date="2022-02" db="EMBL/GenBank/DDBJ databases">
        <title>Fredinandcohnia quinoae sp. nov. isolated from Chenopodium quinoa seeds.</title>
        <authorList>
            <person name="Saati-Santamaria Z."/>
            <person name="Flores-Felix J.D."/>
            <person name="Igual J.M."/>
            <person name="Velazquez E."/>
            <person name="Garcia-Fraile P."/>
            <person name="Martinez-Molina E."/>
        </authorList>
    </citation>
    <scope>NUCLEOTIDE SEQUENCE</scope>
    <source>
        <strain evidence="8">SECRCQ15</strain>
    </source>
</reference>
<feature type="transmembrane region" description="Helical" evidence="6">
    <location>
        <begin position="265"/>
        <end position="288"/>
    </location>
</feature>
<evidence type="ECO:0000256" key="2">
    <source>
        <dbReference type="ARBA" id="ARBA00022448"/>
    </source>
</evidence>
<evidence type="ECO:0000256" key="3">
    <source>
        <dbReference type="ARBA" id="ARBA00022692"/>
    </source>
</evidence>
<name>A0AAW5E4R0_9BACI</name>
<dbReference type="InterPro" id="IPR050327">
    <property type="entry name" value="Proton-linked_MCT"/>
</dbReference>